<dbReference type="GO" id="GO:0009847">
    <property type="term" value="P:spore germination"/>
    <property type="evidence" value="ECO:0007669"/>
    <property type="project" value="InterPro"/>
</dbReference>
<feature type="transmembrane region" description="Helical" evidence="3">
    <location>
        <begin position="408"/>
        <end position="435"/>
    </location>
</feature>
<feature type="transmembrane region" description="Helical" evidence="3">
    <location>
        <begin position="377"/>
        <end position="396"/>
    </location>
</feature>
<dbReference type="InterPro" id="IPR050768">
    <property type="entry name" value="UPF0353/GerABKA_families"/>
</dbReference>
<dbReference type="InterPro" id="IPR004995">
    <property type="entry name" value="Spore_Ger"/>
</dbReference>
<dbReference type="AlphaFoldDB" id="A0A4Y8Q1E7"/>
<dbReference type="PIRSF" id="PIRSF005690">
    <property type="entry name" value="GerBA"/>
    <property type="match status" value="1"/>
</dbReference>
<dbReference type="Proteomes" id="UP000298246">
    <property type="component" value="Unassembled WGS sequence"/>
</dbReference>
<keyword evidence="3" id="KW-0812">Transmembrane</keyword>
<evidence type="ECO:0000259" key="4">
    <source>
        <dbReference type="PROSITE" id="PS51022"/>
    </source>
</evidence>
<proteinExistence type="inferred from homology"/>
<dbReference type="PROSITE" id="PS51022">
    <property type="entry name" value="L27"/>
    <property type="match status" value="1"/>
</dbReference>
<comment type="similarity">
    <text evidence="1">Belongs to the GerABKA family.</text>
</comment>
<feature type="transmembrane region" description="Helical" evidence="3">
    <location>
        <begin position="352"/>
        <end position="371"/>
    </location>
</feature>
<keyword evidence="6" id="KW-1185">Reference proteome</keyword>
<dbReference type="PANTHER" id="PTHR22550:SF5">
    <property type="entry name" value="LEUCINE ZIPPER PROTEIN 4"/>
    <property type="match status" value="1"/>
</dbReference>
<feature type="domain" description="L27" evidence="4">
    <location>
        <begin position="1"/>
        <end position="19"/>
    </location>
</feature>
<reference evidence="5 6" key="1">
    <citation type="submission" date="2017-03" db="EMBL/GenBank/DDBJ databases">
        <title>Isolation of Levoglucosan Utilizing Bacteria.</title>
        <authorList>
            <person name="Arya A.S."/>
        </authorList>
    </citation>
    <scope>NUCLEOTIDE SEQUENCE [LARGE SCALE GENOMIC DNA]</scope>
    <source>
        <strain evidence="5 6">MEC069</strain>
    </source>
</reference>
<dbReference type="EMBL" id="MYFO01000013">
    <property type="protein sequence ID" value="TFE87493.1"/>
    <property type="molecule type" value="Genomic_DNA"/>
</dbReference>
<dbReference type="Pfam" id="PF03323">
    <property type="entry name" value="GerA"/>
    <property type="match status" value="1"/>
</dbReference>
<evidence type="ECO:0000256" key="3">
    <source>
        <dbReference type="SAM" id="Phobius"/>
    </source>
</evidence>
<evidence type="ECO:0000313" key="6">
    <source>
        <dbReference type="Proteomes" id="UP000298246"/>
    </source>
</evidence>
<evidence type="ECO:0000256" key="1">
    <source>
        <dbReference type="ARBA" id="ARBA00005278"/>
    </source>
</evidence>
<evidence type="ECO:0000313" key="5">
    <source>
        <dbReference type="EMBL" id="TFE87493.1"/>
    </source>
</evidence>
<evidence type="ECO:0000256" key="2">
    <source>
        <dbReference type="ARBA" id="ARBA00023136"/>
    </source>
</evidence>
<keyword evidence="3" id="KW-1133">Transmembrane helix</keyword>
<accession>A0A4Y8Q1E7</accession>
<protein>
    <recommendedName>
        <fullName evidence="4">L27 domain-containing protein</fullName>
    </recommendedName>
</protein>
<dbReference type="RefSeq" id="WP_134752990.1">
    <property type="nucleotide sequence ID" value="NZ_MYFO02000010.1"/>
</dbReference>
<keyword evidence="2 3" id="KW-0472">Membrane</keyword>
<feature type="transmembrane region" description="Helical" evidence="3">
    <location>
        <begin position="285"/>
        <end position="307"/>
    </location>
</feature>
<dbReference type="GO" id="GO:0016020">
    <property type="term" value="C:membrane"/>
    <property type="evidence" value="ECO:0007669"/>
    <property type="project" value="InterPro"/>
</dbReference>
<gene>
    <name evidence="5" type="ORF">B5M42_11730</name>
</gene>
<dbReference type="OrthoDB" id="1726708at2"/>
<sequence length="495" mass="55189">MKSLFEVYEELAQFMGRPADLCMQSIVQPDSMEPLALLVYLQSTSDRNFFHAQLLNPLLDAVKACDGQPGSFWEHPVHRTLGSLGTVVIAEAKEMAHKLMAGCCLVLFSAHRAALAVPSANWNNRSVTQPERESTLIGPKDSFIEDLEVNLSMIRRRVRSETLRIEEYTIGTDSQTRIELVFMDELVNRSAIGEFRKRLQDIQLDLLLDTTQIGYLVTRQRLSPFPMFQSTERPDKAVSALMEGRFLVFCDTTPTCLILPVTMTCLYETSDDYYFPSLSGTFLRLIRMLGLAITLFLPALYIAITAVNQDVFRIQFMLAVASSREGVPYPAYIEVVIMLLLIELINEATVRLPKTIGGTATIVGGLIIGTAAAQSHLISYIMIVITATTAIGSYTAPNYMVGLAWRLCSFFLVILSIPWGLYGVVAGSALIGLYICHLDSFGVPYAAPFDTFHYKDVIRDSIIRAPSLWTRRRPSTYSFAAGGTKRKSLPEGDEW</sequence>
<dbReference type="InterPro" id="IPR004172">
    <property type="entry name" value="L27_dom"/>
</dbReference>
<name>A0A4Y8Q1E7_9BACL</name>
<dbReference type="PANTHER" id="PTHR22550">
    <property type="entry name" value="SPORE GERMINATION PROTEIN"/>
    <property type="match status" value="1"/>
</dbReference>
<organism evidence="5 6">
    <name type="scientific">Paenibacillus athensensis</name>
    <dbReference type="NCBI Taxonomy" id="1967502"/>
    <lineage>
        <taxon>Bacteria</taxon>
        <taxon>Bacillati</taxon>
        <taxon>Bacillota</taxon>
        <taxon>Bacilli</taxon>
        <taxon>Bacillales</taxon>
        <taxon>Paenibacillaceae</taxon>
        <taxon>Paenibacillus</taxon>
    </lineage>
</organism>
<comment type="caution">
    <text evidence="5">The sequence shown here is derived from an EMBL/GenBank/DDBJ whole genome shotgun (WGS) entry which is preliminary data.</text>
</comment>